<evidence type="ECO:0000256" key="2">
    <source>
        <dbReference type="SAM" id="Phobius"/>
    </source>
</evidence>
<keyword evidence="2" id="KW-0812">Transmembrane</keyword>
<gene>
    <name evidence="3" type="ORF">B0J11DRAFT_572634</name>
</gene>
<dbReference type="EMBL" id="JAGMWT010000018">
    <property type="protein sequence ID" value="KAH7113861.1"/>
    <property type="molecule type" value="Genomic_DNA"/>
</dbReference>
<keyword evidence="2" id="KW-1133">Transmembrane helix</keyword>
<dbReference type="OrthoDB" id="3801549at2759"/>
<dbReference type="Proteomes" id="UP000700596">
    <property type="component" value="Unassembled WGS sequence"/>
</dbReference>
<evidence type="ECO:0000313" key="3">
    <source>
        <dbReference type="EMBL" id="KAH7113861.1"/>
    </source>
</evidence>
<name>A0A9P9D7N7_9PLEO</name>
<keyword evidence="4" id="KW-1185">Reference proteome</keyword>
<evidence type="ECO:0000256" key="1">
    <source>
        <dbReference type="SAM" id="MobiDB-lite"/>
    </source>
</evidence>
<feature type="compositionally biased region" description="Polar residues" evidence="1">
    <location>
        <begin position="463"/>
        <end position="475"/>
    </location>
</feature>
<protein>
    <submittedName>
        <fullName evidence="3">Uncharacterized protein</fullName>
    </submittedName>
</protein>
<evidence type="ECO:0000313" key="4">
    <source>
        <dbReference type="Proteomes" id="UP000700596"/>
    </source>
</evidence>
<feature type="compositionally biased region" description="Low complexity" evidence="1">
    <location>
        <begin position="318"/>
        <end position="328"/>
    </location>
</feature>
<feature type="region of interest" description="Disordered" evidence="1">
    <location>
        <begin position="112"/>
        <end position="134"/>
    </location>
</feature>
<feature type="region of interest" description="Disordered" evidence="1">
    <location>
        <begin position="233"/>
        <end position="277"/>
    </location>
</feature>
<comment type="caution">
    <text evidence="3">The sequence shown here is derived from an EMBL/GenBank/DDBJ whole genome shotgun (WGS) entry which is preliminary data.</text>
</comment>
<feature type="region of interest" description="Disordered" evidence="1">
    <location>
        <begin position="393"/>
        <end position="485"/>
    </location>
</feature>
<reference evidence="3" key="1">
    <citation type="journal article" date="2021" name="Nat. Commun.">
        <title>Genetic determinants of endophytism in the Arabidopsis root mycobiome.</title>
        <authorList>
            <person name="Mesny F."/>
            <person name="Miyauchi S."/>
            <person name="Thiergart T."/>
            <person name="Pickel B."/>
            <person name="Atanasova L."/>
            <person name="Karlsson M."/>
            <person name="Huettel B."/>
            <person name="Barry K.W."/>
            <person name="Haridas S."/>
            <person name="Chen C."/>
            <person name="Bauer D."/>
            <person name="Andreopoulos W."/>
            <person name="Pangilinan J."/>
            <person name="LaButti K."/>
            <person name="Riley R."/>
            <person name="Lipzen A."/>
            <person name="Clum A."/>
            <person name="Drula E."/>
            <person name="Henrissat B."/>
            <person name="Kohler A."/>
            <person name="Grigoriev I.V."/>
            <person name="Martin F.M."/>
            <person name="Hacquard S."/>
        </authorList>
    </citation>
    <scope>NUCLEOTIDE SEQUENCE</scope>
    <source>
        <strain evidence="3">MPI-CAGE-CH-0243</strain>
    </source>
</reference>
<feature type="region of interest" description="Disordered" evidence="1">
    <location>
        <begin position="303"/>
        <end position="328"/>
    </location>
</feature>
<sequence length="485" mass="52093">MPFLSSAQTNSENQSPVDRTMDSATLMGKELLRAAITYCSNKCVAVMTCIHGSDPNDCEAGNRACTKCTNGKSAKCTTSRIGDKHGWMCQEEKDGSTLAITTTVKTSYTRTSADDSSSVFSSKSPSSPAAPASSNTGVVAITSAAAASSTSEMVTSTSPTGPTKTLEELLPYKAQGLTRGELGGAIVGTLAGVFFLIVALVCLFKHHKRRDEQLEENDDIFLGFRSKSVRPSDGDCPGGCYSTTPTVGKPRDRNSKTDFSGFHFDTKPTQSDTELSTMPSETITFTTAESTQPLVTIEEAAEAPTEVTPTKSTREHSPPFTATPTPTSPIFAVVSRLNPESNPSTGTLQPPSEIDEIQRKSSKMLPSAGPYLTAEQAMGEGYWEAEKAQLAADKTVNEDAEKNYQDVSENPAEQNRDSDMVAEEWYRSAMSQVSQPLEPLSNRHTYSGDKTVGLREEDEVSRPLSSSVIMTSKQSGPMPFLGDRK</sequence>
<organism evidence="3 4">
    <name type="scientific">Dendryphion nanum</name>
    <dbReference type="NCBI Taxonomy" id="256645"/>
    <lineage>
        <taxon>Eukaryota</taxon>
        <taxon>Fungi</taxon>
        <taxon>Dikarya</taxon>
        <taxon>Ascomycota</taxon>
        <taxon>Pezizomycotina</taxon>
        <taxon>Dothideomycetes</taxon>
        <taxon>Pleosporomycetidae</taxon>
        <taxon>Pleosporales</taxon>
        <taxon>Torulaceae</taxon>
        <taxon>Dendryphion</taxon>
    </lineage>
</organism>
<keyword evidence="2" id="KW-0472">Membrane</keyword>
<feature type="transmembrane region" description="Helical" evidence="2">
    <location>
        <begin position="182"/>
        <end position="204"/>
    </location>
</feature>
<feature type="compositionally biased region" description="Basic and acidic residues" evidence="1">
    <location>
        <begin position="395"/>
        <end position="404"/>
    </location>
</feature>
<feature type="compositionally biased region" description="Polar residues" evidence="1">
    <location>
        <begin position="267"/>
        <end position="277"/>
    </location>
</feature>
<proteinExistence type="predicted"/>
<dbReference type="AlphaFoldDB" id="A0A9P9D7N7"/>
<accession>A0A9P9D7N7</accession>